<dbReference type="InterPro" id="IPR050764">
    <property type="entry name" value="CbbQ/NirQ/NorQ/GpvN"/>
</dbReference>
<accession>A0A930VEV6</accession>
<dbReference type="AlphaFoldDB" id="A0A930VEV6"/>
<evidence type="ECO:0000259" key="3">
    <source>
        <dbReference type="Pfam" id="PF07728"/>
    </source>
</evidence>
<feature type="domain" description="ATPase dynein-related AAA" evidence="3">
    <location>
        <begin position="31"/>
        <end position="169"/>
    </location>
</feature>
<dbReference type="GO" id="GO:0016887">
    <property type="term" value="F:ATP hydrolysis activity"/>
    <property type="evidence" value="ECO:0007669"/>
    <property type="project" value="InterPro"/>
</dbReference>
<keyword evidence="5" id="KW-1185">Reference proteome</keyword>
<comment type="caution">
    <text evidence="4">The sequence shown here is derived from an EMBL/GenBank/DDBJ whole genome shotgun (WGS) entry which is preliminary data.</text>
</comment>
<evidence type="ECO:0000256" key="2">
    <source>
        <dbReference type="ARBA" id="ARBA00022840"/>
    </source>
</evidence>
<gene>
    <name evidence="4" type="ORF">ISU10_00375</name>
</gene>
<protein>
    <submittedName>
        <fullName evidence="4">MoxR family ATPase</fullName>
    </submittedName>
</protein>
<dbReference type="Proteomes" id="UP000660668">
    <property type="component" value="Unassembled WGS sequence"/>
</dbReference>
<organism evidence="4 5">
    <name type="scientific">Nocardioides agariphilus</name>
    <dbReference type="NCBI Taxonomy" id="433664"/>
    <lineage>
        <taxon>Bacteria</taxon>
        <taxon>Bacillati</taxon>
        <taxon>Actinomycetota</taxon>
        <taxon>Actinomycetes</taxon>
        <taxon>Propionibacteriales</taxon>
        <taxon>Nocardioidaceae</taxon>
        <taxon>Nocardioides</taxon>
    </lineage>
</organism>
<dbReference type="GO" id="GO:0005524">
    <property type="term" value="F:ATP binding"/>
    <property type="evidence" value="ECO:0007669"/>
    <property type="project" value="UniProtKB-KW"/>
</dbReference>
<evidence type="ECO:0000313" key="4">
    <source>
        <dbReference type="EMBL" id="MBF4766219.1"/>
    </source>
</evidence>
<dbReference type="CDD" id="cd00009">
    <property type="entry name" value="AAA"/>
    <property type="match status" value="1"/>
</dbReference>
<dbReference type="PRINTS" id="PR00819">
    <property type="entry name" value="CBXCFQXSUPER"/>
</dbReference>
<sequence>MAHPHTVAFPDIVGRERELELTLATLAAGRHLLLEGPPGTSKTAILTAITRAWDVPLVFVEGNAELTPSRIVGHHSPSLVLKDDYSTENFVDGPLPAAMRQGAFLYIEELNRVPEETINVLITAMSDRQITIARVGRVDALDTFRVVGSLNPADDIGTARLSRSLLDRFCRLAISYQDAESEEQIVDLRARDSHFADPRLRARVISDAVALTRATRSHPLIMQGSSVRGAIDLAMVSAELGRSGRLAQDEAGYRLAILDALLLALSGRIRPGDLSELTTEELLTALWREHFGEPETPFESG</sequence>
<dbReference type="Pfam" id="PF07728">
    <property type="entry name" value="AAA_5"/>
    <property type="match status" value="1"/>
</dbReference>
<evidence type="ECO:0000256" key="1">
    <source>
        <dbReference type="ARBA" id="ARBA00022741"/>
    </source>
</evidence>
<dbReference type="InterPro" id="IPR000641">
    <property type="entry name" value="CbxX/CfxQ"/>
</dbReference>
<dbReference type="PANTHER" id="PTHR42759">
    <property type="entry name" value="MOXR FAMILY PROTEIN"/>
    <property type="match status" value="1"/>
</dbReference>
<dbReference type="PANTHER" id="PTHR42759:SF1">
    <property type="entry name" value="MAGNESIUM-CHELATASE SUBUNIT CHLD"/>
    <property type="match status" value="1"/>
</dbReference>
<dbReference type="SUPFAM" id="SSF52540">
    <property type="entry name" value="P-loop containing nucleoside triphosphate hydrolases"/>
    <property type="match status" value="1"/>
</dbReference>
<dbReference type="RefSeq" id="WP_194694378.1">
    <property type="nucleotide sequence ID" value="NZ_JADKPO010000001.1"/>
</dbReference>
<keyword evidence="1" id="KW-0547">Nucleotide-binding</keyword>
<dbReference type="InterPro" id="IPR027417">
    <property type="entry name" value="P-loop_NTPase"/>
</dbReference>
<dbReference type="EMBL" id="JADKPO010000001">
    <property type="protein sequence ID" value="MBF4766219.1"/>
    <property type="molecule type" value="Genomic_DNA"/>
</dbReference>
<dbReference type="InterPro" id="IPR011704">
    <property type="entry name" value="ATPase_dyneun-rel_AAA"/>
</dbReference>
<dbReference type="Gene3D" id="3.40.50.300">
    <property type="entry name" value="P-loop containing nucleotide triphosphate hydrolases"/>
    <property type="match status" value="1"/>
</dbReference>
<keyword evidence="2" id="KW-0067">ATP-binding</keyword>
<evidence type="ECO:0000313" key="5">
    <source>
        <dbReference type="Proteomes" id="UP000660668"/>
    </source>
</evidence>
<reference evidence="4" key="1">
    <citation type="submission" date="2020-11" db="EMBL/GenBank/DDBJ databases">
        <title>Nocardioides cynanchi sp. nov., isolated from soil of rhizosphere of Cynanchum wilfordii.</title>
        <authorList>
            <person name="Lee J.-S."/>
            <person name="Suh M.K."/>
            <person name="Kim J.-S."/>
        </authorList>
    </citation>
    <scope>NUCLEOTIDE SEQUENCE</scope>
    <source>
        <strain evidence="4">KCTC 19276</strain>
    </source>
</reference>
<proteinExistence type="predicted"/>
<name>A0A930VEV6_9ACTN</name>